<evidence type="ECO:0000313" key="2">
    <source>
        <dbReference type="EMBL" id="MBB5752381.1"/>
    </source>
</evidence>
<accession>A0A7W9FK83</accession>
<gene>
    <name evidence="2" type="ORF">GGQ63_001435</name>
</gene>
<feature type="transmembrane region" description="Helical" evidence="1">
    <location>
        <begin position="17"/>
        <end position="37"/>
    </location>
</feature>
<feature type="transmembrane region" description="Helical" evidence="1">
    <location>
        <begin position="349"/>
        <end position="368"/>
    </location>
</feature>
<feature type="transmembrane region" description="Helical" evidence="1">
    <location>
        <begin position="86"/>
        <end position="108"/>
    </location>
</feature>
<feature type="transmembrane region" description="Helical" evidence="1">
    <location>
        <begin position="49"/>
        <end position="66"/>
    </location>
</feature>
<dbReference type="AlphaFoldDB" id="A0A7W9FK83"/>
<dbReference type="RefSeq" id="WP_183854131.1">
    <property type="nucleotide sequence ID" value="NZ_JACHOO010000003.1"/>
</dbReference>
<keyword evidence="1" id="KW-0472">Membrane</keyword>
<feature type="transmembrane region" description="Helical" evidence="1">
    <location>
        <begin position="169"/>
        <end position="186"/>
    </location>
</feature>
<dbReference type="Proteomes" id="UP000523821">
    <property type="component" value="Unassembled WGS sequence"/>
</dbReference>
<dbReference type="PIRSF" id="PIRSF028704">
    <property type="entry name" value="UPC028704"/>
    <property type="match status" value="1"/>
</dbReference>
<feature type="transmembrane region" description="Helical" evidence="1">
    <location>
        <begin position="231"/>
        <end position="250"/>
    </location>
</feature>
<dbReference type="InterPro" id="IPR014550">
    <property type="entry name" value="UCP028704_OpgC"/>
</dbReference>
<keyword evidence="1" id="KW-0812">Transmembrane</keyword>
<dbReference type="EMBL" id="JACHOO010000003">
    <property type="protein sequence ID" value="MBB5752381.1"/>
    <property type="molecule type" value="Genomic_DNA"/>
</dbReference>
<evidence type="ECO:0000313" key="3">
    <source>
        <dbReference type="Proteomes" id="UP000523821"/>
    </source>
</evidence>
<name>A0A7W9FK83_9HYPH</name>
<comment type="caution">
    <text evidence="2">The sequence shown here is derived from an EMBL/GenBank/DDBJ whole genome shotgun (WGS) entry which is preliminary data.</text>
</comment>
<organism evidence="2 3">
    <name type="scientific">Prosthecomicrobium pneumaticum</name>
    <dbReference type="NCBI Taxonomy" id="81895"/>
    <lineage>
        <taxon>Bacteria</taxon>
        <taxon>Pseudomonadati</taxon>
        <taxon>Pseudomonadota</taxon>
        <taxon>Alphaproteobacteria</taxon>
        <taxon>Hyphomicrobiales</taxon>
        <taxon>Kaistiaceae</taxon>
        <taxon>Prosthecomicrobium</taxon>
    </lineage>
</organism>
<keyword evidence="1" id="KW-1133">Transmembrane helix</keyword>
<feature type="transmembrane region" description="Helical" evidence="1">
    <location>
        <begin position="270"/>
        <end position="291"/>
    </location>
</feature>
<dbReference type="PANTHER" id="PTHR38592:SF3">
    <property type="entry name" value="BLL4819 PROTEIN"/>
    <property type="match status" value="1"/>
</dbReference>
<evidence type="ECO:0000256" key="1">
    <source>
        <dbReference type="SAM" id="Phobius"/>
    </source>
</evidence>
<protein>
    <recommendedName>
        <fullName evidence="4">OpgC protein</fullName>
    </recommendedName>
</protein>
<evidence type="ECO:0008006" key="4">
    <source>
        <dbReference type="Google" id="ProtNLM"/>
    </source>
</evidence>
<feature type="transmembrane region" description="Helical" evidence="1">
    <location>
        <begin position="312"/>
        <end position="329"/>
    </location>
</feature>
<sequence>MAPPIAPRAGREYRIDFFRGLALLSIFINHIHGNFWGGFTQRNWGFSDAAELFVLLAGVSSAFAYWPRFVDGRWPFALARIGKRIVTLYVAHITMLAVSLGLFAAAYLRFGDPWLIELDERKFLFDRPLEAIAGMANLTYQTGGFNILPMYIGLLLLLPVLMLLARIRLWLPVAFSIALWLVAHVFRLTPPNHVGAGWFFNPLGWQLLFSVGLVWGIAFRDGVRMPYSRPLHWGAAGYLAVAAGIAWFALWSTFPELPSWFWIDGFDKGALGLFRFVHILALCYVIAWSPIPGLLQRWLGGDNPIVRLGRNTLPVFCLGSILSNVGLIIRRTVFGLLPEAAPTLSSLVLDTLLVTAGGLLLYGLAWFLDWSREEKAARRATAPALAGAALPSVARAD</sequence>
<feature type="transmembrane region" description="Helical" evidence="1">
    <location>
        <begin position="198"/>
        <end position="219"/>
    </location>
</feature>
<keyword evidence="3" id="KW-1185">Reference proteome</keyword>
<dbReference type="PANTHER" id="PTHR38592">
    <property type="entry name" value="BLL4819 PROTEIN"/>
    <property type="match status" value="1"/>
</dbReference>
<proteinExistence type="predicted"/>
<dbReference type="Pfam" id="PF10129">
    <property type="entry name" value="OpgC_C"/>
    <property type="match status" value="1"/>
</dbReference>
<feature type="transmembrane region" description="Helical" evidence="1">
    <location>
        <begin position="145"/>
        <end position="164"/>
    </location>
</feature>
<reference evidence="2 3" key="1">
    <citation type="submission" date="2020-08" db="EMBL/GenBank/DDBJ databases">
        <title>Genomic Encyclopedia of Type Strains, Phase IV (KMG-IV): sequencing the most valuable type-strain genomes for metagenomic binning, comparative biology and taxonomic classification.</title>
        <authorList>
            <person name="Goeker M."/>
        </authorList>
    </citation>
    <scope>NUCLEOTIDE SEQUENCE [LARGE SCALE GENOMIC DNA]</scope>
    <source>
        <strain evidence="2 3">DSM 16268</strain>
    </source>
</reference>